<gene>
    <name evidence="2" type="ORF">D9758_012606</name>
</gene>
<evidence type="ECO:0000313" key="2">
    <source>
        <dbReference type="EMBL" id="KAF5363076.1"/>
    </source>
</evidence>
<feature type="region of interest" description="Disordered" evidence="1">
    <location>
        <begin position="982"/>
        <end position="1027"/>
    </location>
</feature>
<feature type="compositionally biased region" description="Basic and acidic residues" evidence="1">
    <location>
        <begin position="742"/>
        <end position="756"/>
    </location>
</feature>
<evidence type="ECO:0000256" key="1">
    <source>
        <dbReference type="SAM" id="MobiDB-lite"/>
    </source>
</evidence>
<feature type="region of interest" description="Disordered" evidence="1">
    <location>
        <begin position="1"/>
        <end position="32"/>
    </location>
</feature>
<evidence type="ECO:0000313" key="3">
    <source>
        <dbReference type="Proteomes" id="UP000559256"/>
    </source>
</evidence>
<accession>A0A8H5GDS7</accession>
<proteinExistence type="predicted"/>
<reference evidence="2 3" key="1">
    <citation type="journal article" date="2020" name="ISME J.">
        <title>Uncovering the hidden diversity of litter-decomposition mechanisms in mushroom-forming fungi.</title>
        <authorList>
            <person name="Floudas D."/>
            <person name="Bentzer J."/>
            <person name="Ahren D."/>
            <person name="Johansson T."/>
            <person name="Persson P."/>
            <person name="Tunlid A."/>
        </authorList>
    </citation>
    <scope>NUCLEOTIDE SEQUENCE [LARGE SCALE GENOMIC DNA]</scope>
    <source>
        <strain evidence="2 3">CBS 291.85</strain>
    </source>
</reference>
<dbReference type="AlphaFoldDB" id="A0A8H5GDS7"/>
<feature type="region of interest" description="Disordered" evidence="1">
    <location>
        <begin position="717"/>
        <end position="787"/>
    </location>
</feature>
<dbReference type="Proteomes" id="UP000559256">
    <property type="component" value="Unassembled WGS sequence"/>
</dbReference>
<protein>
    <submittedName>
        <fullName evidence="2">Uncharacterized protein</fullName>
    </submittedName>
</protein>
<comment type="caution">
    <text evidence="2">The sequence shown here is derived from an EMBL/GenBank/DDBJ whole genome shotgun (WGS) entry which is preliminary data.</text>
</comment>
<name>A0A8H5GDS7_9AGAR</name>
<keyword evidence="3" id="KW-1185">Reference proteome</keyword>
<organism evidence="2 3">
    <name type="scientific">Tetrapyrgos nigripes</name>
    <dbReference type="NCBI Taxonomy" id="182062"/>
    <lineage>
        <taxon>Eukaryota</taxon>
        <taxon>Fungi</taxon>
        <taxon>Dikarya</taxon>
        <taxon>Basidiomycota</taxon>
        <taxon>Agaricomycotina</taxon>
        <taxon>Agaricomycetes</taxon>
        <taxon>Agaricomycetidae</taxon>
        <taxon>Agaricales</taxon>
        <taxon>Marasmiineae</taxon>
        <taxon>Marasmiaceae</taxon>
        <taxon>Tetrapyrgos</taxon>
    </lineage>
</organism>
<sequence>MNPDKDNSHSSYSADLQRRSNSLSSSPSFPRAATVHPQMFNVRSAAPSEHYNHQSQHLDSFHSNAAGHSFSTSDGRLAPSAFNFSHSNSYSYPSTSIIAPAMQPRTSDILRSSPSESSDQHSILPLLPSNIAHSPAENLQPQSSDVSDRNFATRTSEISIQNPAPGVCPNCSWYRCMAVDRKFLEAMEKGLKYCRLRRSEFLWHCVCRAASKENDHGNLLDMWQSLVDSDDIWMLWDSEDEVAAWPYDLLQAMGSQGYTRRLDNDCYSGIATIISRRLERHTSGICGFSTHSSPTESTDHPLVMRLAIIHWKTILACMHRKYRSKYSPIDSDIPNLVTRWWDTIPAAVENDLLKITADIPRPWTELCRILKRRGHSCYEGHPRESMWRAWVTVQDLRLSYLPGHPGCSQCESMSRASLTGRPDFVKPHLVALWCISKAMLPYLLHGSAIMPITTLDFWSAVSTPWIQLSHSILHPKYLNFIDEWLHKLPSDNEEREKDSSTITTHATWVPSWLYARLEENENDLAAHWSEIANPIAQMSGSSGLRGKAPLNPASWICAVALFSVTRHLSLSTFDRLPSLVADHFTSIISLSNPIRILIEKAPKIAQTLAVKCFEDGLKRSGHTCWRSLEKCGENSIQVLYASAYLTLMNKSPPVTGCGLPHICKVCGIEDDLHDVLLDVDREGIGEKDQGLANLRNFTRLADLSNRIFMATLQKDLTPGRDDLSSHGSDSESASETESEASDPTHQEQELTNEDLRSQMISIPAADASPRLEQPHLPVTSGEDHIPRPPELSMEGLHTLPDSPRPSEDTLILDMVVPSLTSRGISHSPLSPTIVPQQALSSSSISIPTSSFIMETGFSGNSKTSKHAQKLRPSELREVVKEKLVSLLESHEFDVSVQSSHGKKTYKLPWSNLVDELRHTGLEFENWPKVKGKDGMYRPLKLAAPNGIGKAPLNELEPLYNALTNEKKPLGIRKIVDDSGRSQMRMVTVIPSSGQGTKRSRDEEQDVEGDGTSVKKRARHKESSSSRT</sequence>
<dbReference type="EMBL" id="JAACJM010000035">
    <property type="protein sequence ID" value="KAF5363076.1"/>
    <property type="molecule type" value="Genomic_DNA"/>
</dbReference>